<keyword evidence="2" id="KW-0732">Signal</keyword>
<feature type="chain" id="PRO_5034889478" evidence="2">
    <location>
        <begin position="19"/>
        <end position="145"/>
    </location>
</feature>
<dbReference type="Proteomes" id="UP000572754">
    <property type="component" value="Unassembled WGS sequence"/>
</dbReference>
<evidence type="ECO:0000313" key="3">
    <source>
        <dbReference type="EMBL" id="KAF5662350.1"/>
    </source>
</evidence>
<evidence type="ECO:0000313" key="4">
    <source>
        <dbReference type="Proteomes" id="UP000572754"/>
    </source>
</evidence>
<comment type="caution">
    <text evidence="3">The sequence shown here is derived from an EMBL/GenBank/DDBJ whole genome shotgun (WGS) entry which is preliminary data.</text>
</comment>
<organism evidence="3 4">
    <name type="scientific">Fusarium circinatum</name>
    <name type="common">Pitch canker fungus</name>
    <name type="synonym">Gibberella circinata</name>
    <dbReference type="NCBI Taxonomy" id="48490"/>
    <lineage>
        <taxon>Eukaryota</taxon>
        <taxon>Fungi</taxon>
        <taxon>Dikarya</taxon>
        <taxon>Ascomycota</taxon>
        <taxon>Pezizomycotina</taxon>
        <taxon>Sordariomycetes</taxon>
        <taxon>Hypocreomycetidae</taxon>
        <taxon>Hypocreales</taxon>
        <taxon>Nectriaceae</taxon>
        <taxon>Fusarium</taxon>
        <taxon>Fusarium fujikuroi species complex</taxon>
    </lineage>
</organism>
<protein>
    <submittedName>
        <fullName evidence="3">Uncharacterized protein</fullName>
    </submittedName>
</protein>
<name>A0A8H5SYJ6_FUSCI</name>
<dbReference type="EMBL" id="JAAQPE010000463">
    <property type="protein sequence ID" value="KAF5662350.1"/>
    <property type="molecule type" value="Genomic_DNA"/>
</dbReference>
<feature type="region of interest" description="Disordered" evidence="1">
    <location>
        <begin position="38"/>
        <end position="119"/>
    </location>
</feature>
<keyword evidence="4" id="KW-1185">Reference proteome</keyword>
<feature type="signal peptide" evidence="2">
    <location>
        <begin position="1"/>
        <end position="18"/>
    </location>
</feature>
<evidence type="ECO:0000256" key="1">
    <source>
        <dbReference type="SAM" id="MobiDB-lite"/>
    </source>
</evidence>
<dbReference type="AlphaFoldDB" id="A0A8H5SYJ6"/>
<evidence type="ECO:0000256" key="2">
    <source>
        <dbReference type="SAM" id="SignalP"/>
    </source>
</evidence>
<proteinExistence type="predicted"/>
<sequence length="145" mass="14363">MKLSLILASGSLFAGIMAGGNNVPSSCISTTILPTTTIYSGQGETKPTGGSPPSTEKPMLPVAGNGEANSGSHPVVPDGPPIKNPRPTSGAIASPDDTYQGKTPAEGPNDSGAPKPEATPLVVTAGSSRVDLGLAALGLMVLVFI</sequence>
<gene>
    <name evidence="3" type="ORF">FCIRC_11544</name>
</gene>
<reference evidence="4" key="1">
    <citation type="journal article" date="2020" name="BMC Genomics">
        <title>Correction to: Identification and distribution of gene clusters required for synthesis of sphingolipid metabolism inhibitors in diverse species of the filamentous fungus Fusarium.</title>
        <authorList>
            <person name="Kim H.S."/>
            <person name="Lohmar J.M."/>
            <person name="Busman M."/>
            <person name="Brown D.W."/>
            <person name="Naumann T.A."/>
            <person name="Divon H.H."/>
            <person name="Lysoe E."/>
            <person name="Uhlig S."/>
            <person name="Proctor R.H."/>
        </authorList>
    </citation>
    <scope>NUCLEOTIDE SEQUENCE [LARGE SCALE GENOMIC DNA]</scope>
    <source>
        <strain evidence="4">NRRL 25331</strain>
    </source>
</reference>
<reference evidence="3 4" key="2">
    <citation type="submission" date="2020-05" db="EMBL/GenBank/DDBJ databases">
        <title>Identification and distribution of gene clusters putatively required for synthesis of sphingolipid metabolism inhibitors in phylogenetically diverse species of the filamentous fungus Fusarium.</title>
        <authorList>
            <person name="Kim H.-S."/>
            <person name="Busman M."/>
            <person name="Brown D.W."/>
            <person name="Divon H."/>
            <person name="Uhlig S."/>
            <person name="Proctor R.H."/>
        </authorList>
    </citation>
    <scope>NUCLEOTIDE SEQUENCE [LARGE SCALE GENOMIC DNA]</scope>
    <source>
        <strain evidence="3 4">NRRL 25331</strain>
    </source>
</reference>
<accession>A0A8H5SYJ6</accession>